<accession>A0AC60PDG5</accession>
<keyword evidence="2" id="KW-1185">Reference proteome</keyword>
<evidence type="ECO:0000313" key="2">
    <source>
        <dbReference type="Proteomes" id="UP000805193"/>
    </source>
</evidence>
<comment type="caution">
    <text evidence="1">The sequence shown here is derived from an EMBL/GenBank/DDBJ whole genome shotgun (WGS) entry which is preliminary data.</text>
</comment>
<dbReference type="EMBL" id="JABSTQ010010786">
    <property type="protein sequence ID" value="KAG0417918.1"/>
    <property type="molecule type" value="Genomic_DNA"/>
</dbReference>
<reference evidence="1 2" key="1">
    <citation type="journal article" date="2020" name="Cell">
        <title>Large-Scale Comparative Analyses of Tick Genomes Elucidate Their Genetic Diversity and Vector Capacities.</title>
        <authorList>
            <consortium name="Tick Genome and Microbiome Consortium (TIGMIC)"/>
            <person name="Jia N."/>
            <person name="Wang J."/>
            <person name="Shi W."/>
            <person name="Du L."/>
            <person name="Sun Y."/>
            <person name="Zhan W."/>
            <person name="Jiang J.F."/>
            <person name="Wang Q."/>
            <person name="Zhang B."/>
            <person name="Ji P."/>
            <person name="Bell-Sakyi L."/>
            <person name="Cui X.M."/>
            <person name="Yuan T.T."/>
            <person name="Jiang B.G."/>
            <person name="Yang W.F."/>
            <person name="Lam T.T."/>
            <person name="Chang Q.C."/>
            <person name="Ding S.J."/>
            <person name="Wang X.J."/>
            <person name="Zhu J.G."/>
            <person name="Ruan X.D."/>
            <person name="Zhao L."/>
            <person name="Wei J.T."/>
            <person name="Ye R.Z."/>
            <person name="Que T.C."/>
            <person name="Du C.H."/>
            <person name="Zhou Y.H."/>
            <person name="Cheng J.X."/>
            <person name="Dai P.F."/>
            <person name="Guo W.B."/>
            <person name="Han X.H."/>
            <person name="Huang E.J."/>
            <person name="Li L.F."/>
            <person name="Wei W."/>
            <person name="Gao Y.C."/>
            <person name="Liu J.Z."/>
            <person name="Shao H.Z."/>
            <person name="Wang X."/>
            <person name="Wang C.C."/>
            <person name="Yang T.C."/>
            <person name="Huo Q.B."/>
            <person name="Li W."/>
            <person name="Chen H.Y."/>
            <person name="Chen S.E."/>
            <person name="Zhou L.G."/>
            <person name="Ni X.B."/>
            <person name="Tian J.H."/>
            <person name="Sheng Y."/>
            <person name="Liu T."/>
            <person name="Pan Y.S."/>
            <person name="Xia L.Y."/>
            <person name="Li J."/>
            <person name="Zhao F."/>
            <person name="Cao W.C."/>
        </authorList>
    </citation>
    <scope>NUCLEOTIDE SEQUENCE [LARGE SCALE GENOMIC DNA]</scope>
    <source>
        <strain evidence="1">Iper-2018</strain>
    </source>
</reference>
<protein>
    <submittedName>
        <fullName evidence="1">Uncharacterized protein</fullName>
    </submittedName>
</protein>
<sequence>MELFTSNKALKNENEALRKRVAELEQYSRLNNVEIKGVPCTQGEDCVAVMAAIGEKVECPVSPTDLDIVHRVPTKNGQQNIIARFCSRDKKNEFVKKARKARLDTRALGFSGQHIQSVFVNEHLSPENKRLFYKALTLKKEKDKGRNVDCDATPASKRAVFAQYAVVMMGRQRVFRDRLNPLEGFDEDELQERFRFGRAGIVFLADTLRPDLERPTPRSRALSAEQKVIVAL</sequence>
<organism evidence="1 2">
    <name type="scientific">Ixodes persulcatus</name>
    <name type="common">Taiga tick</name>
    <dbReference type="NCBI Taxonomy" id="34615"/>
    <lineage>
        <taxon>Eukaryota</taxon>
        <taxon>Metazoa</taxon>
        <taxon>Ecdysozoa</taxon>
        <taxon>Arthropoda</taxon>
        <taxon>Chelicerata</taxon>
        <taxon>Arachnida</taxon>
        <taxon>Acari</taxon>
        <taxon>Parasitiformes</taxon>
        <taxon>Ixodida</taxon>
        <taxon>Ixodoidea</taxon>
        <taxon>Ixodidae</taxon>
        <taxon>Ixodinae</taxon>
        <taxon>Ixodes</taxon>
    </lineage>
</organism>
<evidence type="ECO:0000313" key="1">
    <source>
        <dbReference type="EMBL" id="KAG0417918.1"/>
    </source>
</evidence>
<dbReference type="Proteomes" id="UP000805193">
    <property type="component" value="Unassembled WGS sequence"/>
</dbReference>
<gene>
    <name evidence="1" type="ORF">HPB47_005259</name>
</gene>
<proteinExistence type="predicted"/>
<name>A0AC60PDG5_IXOPE</name>